<dbReference type="NCBIfam" id="TIGR01552">
    <property type="entry name" value="phd_fam"/>
    <property type="match status" value="1"/>
</dbReference>
<keyword evidence="3" id="KW-1185">Reference proteome</keyword>
<dbReference type="Proteomes" id="UP000708298">
    <property type="component" value="Unassembled WGS sequence"/>
</dbReference>
<dbReference type="RefSeq" id="WP_227322009.1">
    <property type="nucleotide sequence ID" value="NZ_JAESVB010000006.1"/>
</dbReference>
<dbReference type="SUPFAM" id="SSF143120">
    <property type="entry name" value="YefM-like"/>
    <property type="match status" value="1"/>
</dbReference>
<accession>A0A963YSP1</accession>
<evidence type="ECO:0000256" key="1">
    <source>
        <dbReference type="ARBA" id="ARBA00009981"/>
    </source>
</evidence>
<comment type="caution">
    <text evidence="2">The sequence shown here is derived from an EMBL/GenBank/DDBJ whole genome shotgun (WGS) entry which is preliminary data.</text>
</comment>
<sequence>MTMDSFAEITGSEQIQDLLTRVEQGEAVTITRDGKPVARLVPLPPPFDRDKAKAAADGLREMSKGVRLNGLTIRELIDEGRRY</sequence>
<reference evidence="2" key="1">
    <citation type="journal article" date="2021" name="Microorganisms">
        <title>Acidisoma silvae sp. nov. and Acidisomacellulosilytica sp. nov., Two Acidophilic Bacteria Isolated from Decaying Wood, Hydrolyzing Cellulose and Producing Poly-3-hydroxybutyrate.</title>
        <authorList>
            <person name="Mieszkin S."/>
            <person name="Pouder E."/>
            <person name="Uroz S."/>
            <person name="Simon-Colin C."/>
            <person name="Alain K."/>
        </authorList>
    </citation>
    <scope>NUCLEOTIDE SEQUENCE</scope>
    <source>
        <strain evidence="2">HW T2.11</strain>
    </source>
</reference>
<protein>
    <submittedName>
        <fullName evidence="2">Type II toxin-antitoxin system prevent-host-death family antitoxin</fullName>
    </submittedName>
</protein>
<comment type="similarity">
    <text evidence="1">Belongs to the phD/YefM antitoxin family.</text>
</comment>
<gene>
    <name evidence="2" type="ORF">ASILVAE211_14240</name>
</gene>
<name>A0A963YSP1_9PROT</name>
<dbReference type="Gene3D" id="3.40.1620.10">
    <property type="entry name" value="YefM-like domain"/>
    <property type="match status" value="1"/>
</dbReference>
<dbReference type="EMBL" id="JAESVB010000006">
    <property type="protein sequence ID" value="MCB8876349.1"/>
    <property type="molecule type" value="Genomic_DNA"/>
</dbReference>
<evidence type="ECO:0000313" key="3">
    <source>
        <dbReference type="Proteomes" id="UP000708298"/>
    </source>
</evidence>
<dbReference type="AlphaFoldDB" id="A0A963YSP1"/>
<proteinExistence type="inferred from homology"/>
<reference evidence="2" key="2">
    <citation type="submission" date="2021-01" db="EMBL/GenBank/DDBJ databases">
        <authorList>
            <person name="Mieszkin S."/>
            <person name="Pouder E."/>
            <person name="Alain K."/>
        </authorList>
    </citation>
    <scope>NUCLEOTIDE SEQUENCE</scope>
    <source>
        <strain evidence="2">HW T2.11</strain>
    </source>
</reference>
<evidence type="ECO:0000313" key="2">
    <source>
        <dbReference type="EMBL" id="MCB8876349.1"/>
    </source>
</evidence>
<organism evidence="2 3">
    <name type="scientific">Acidisoma silvae</name>
    <dbReference type="NCBI Taxonomy" id="2802396"/>
    <lineage>
        <taxon>Bacteria</taxon>
        <taxon>Pseudomonadati</taxon>
        <taxon>Pseudomonadota</taxon>
        <taxon>Alphaproteobacteria</taxon>
        <taxon>Acetobacterales</taxon>
        <taxon>Acidocellaceae</taxon>
        <taxon>Acidisoma</taxon>
    </lineage>
</organism>
<dbReference type="InterPro" id="IPR036165">
    <property type="entry name" value="YefM-like_sf"/>
</dbReference>